<accession>A0A6A4WJ35</accession>
<name>A0A6A4WJ35_AMPAM</name>
<comment type="caution">
    <text evidence="2">The sequence shown here is derived from an EMBL/GenBank/DDBJ whole genome shotgun (WGS) entry which is preliminary data.</text>
</comment>
<dbReference type="Proteomes" id="UP000440578">
    <property type="component" value="Unassembled WGS sequence"/>
</dbReference>
<proteinExistence type="predicted"/>
<evidence type="ECO:0000256" key="1">
    <source>
        <dbReference type="SAM" id="MobiDB-lite"/>
    </source>
</evidence>
<feature type="region of interest" description="Disordered" evidence="1">
    <location>
        <begin position="113"/>
        <end position="132"/>
    </location>
</feature>
<organism evidence="2 3">
    <name type="scientific">Amphibalanus amphitrite</name>
    <name type="common">Striped barnacle</name>
    <name type="synonym">Balanus amphitrite</name>
    <dbReference type="NCBI Taxonomy" id="1232801"/>
    <lineage>
        <taxon>Eukaryota</taxon>
        <taxon>Metazoa</taxon>
        <taxon>Ecdysozoa</taxon>
        <taxon>Arthropoda</taxon>
        <taxon>Crustacea</taxon>
        <taxon>Multicrustacea</taxon>
        <taxon>Cirripedia</taxon>
        <taxon>Thoracica</taxon>
        <taxon>Thoracicalcarea</taxon>
        <taxon>Balanomorpha</taxon>
        <taxon>Balanoidea</taxon>
        <taxon>Balanidae</taxon>
        <taxon>Amphibalaninae</taxon>
        <taxon>Amphibalanus</taxon>
    </lineage>
</organism>
<sequence length="627" mass="67816">MVQYKIWPAKLMAKPSDPEEMYARIQFALGPTNIELTPGQPFDLQLNISVPPLDHVPPTDFKIEVFGHAITGTVYTRFALFEPRLQMDDDSQSVANFTTHLNRSTEFPNIVSSAADRVPPSSPTSSSTMTSGSSYPISVAVTFGDGLFGWSQQAMYICSQADVTFDFNGVLAPSAGGTSGQMERRGADRIDVQLQYTNAFDELRLEPRSAGEDDKITLGFGVVTDGELGDTFTITVRVLLRGALKMTQSLTLTLIESTTATLGTKYQMAQPCGVSDGDRSEAVSPTLMPTDVSVFDGNSSMVFWLGPTFYAGVSQRPNATTSRAFQMEGNITSTLPRTESTSTTLYAGGVVAFNMTVFVPPGGSYPDFRAMAARRETGLGQLRLCRASVVAVGANLPCNRYNFADCHQPSDPSHSHPEPDTGAVQLGSVCAVPTELLHGARDNLLVANFVYQHLAKFGPNNTFEDSNLPNPIYFNAIVESDAVAGGFAAQIGYATSTSRAKLAAVPASQPRKIWVSVRGAGPYRLGQTVLVDLNFKWNPGVISDAWWTITASEGDDQVKFCDIRVTHIGDNYACKQEAKQLPLIHKQSYDSPESDYGERTPFNSSRATSMVAHLMRYANAGEADGGL</sequence>
<keyword evidence="3" id="KW-1185">Reference proteome</keyword>
<reference evidence="2 3" key="1">
    <citation type="submission" date="2019-07" db="EMBL/GenBank/DDBJ databases">
        <title>Draft genome assembly of a fouling barnacle, Amphibalanus amphitrite (Darwin, 1854): The first reference genome for Thecostraca.</title>
        <authorList>
            <person name="Kim W."/>
        </authorList>
    </citation>
    <scope>NUCLEOTIDE SEQUENCE [LARGE SCALE GENOMIC DNA]</scope>
    <source>
        <strain evidence="2">SNU_AA5</strain>
        <tissue evidence="2">Soma without cirri and trophi</tissue>
    </source>
</reference>
<feature type="compositionally biased region" description="Low complexity" evidence="1">
    <location>
        <begin position="123"/>
        <end position="132"/>
    </location>
</feature>
<dbReference type="AlphaFoldDB" id="A0A6A4WJ35"/>
<gene>
    <name evidence="2" type="ORF">FJT64_002261</name>
</gene>
<evidence type="ECO:0000313" key="3">
    <source>
        <dbReference type="Proteomes" id="UP000440578"/>
    </source>
</evidence>
<protein>
    <submittedName>
        <fullName evidence="2">Uncharacterized protein</fullName>
    </submittedName>
</protein>
<dbReference type="OrthoDB" id="6382385at2759"/>
<evidence type="ECO:0000313" key="2">
    <source>
        <dbReference type="EMBL" id="KAF0307437.1"/>
    </source>
</evidence>
<dbReference type="EMBL" id="VIIS01000570">
    <property type="protein sequence ID" value="KAF0307437.1"/>
    <property type="molecule type" value="Genomic_DNA"/>
</dbReference>